<feature type="compositionally biased region" description="Low complexity" evidence="8">
    <location>
        <begin position="295"/>
        <end position="305"/>
    </location>
</feature>
<name>A0AAE0HAM1_9PEZI</name>
<evidence type="ECO:0000259" key="10">
    <source>
        <dbReference type="Pfam" id="PF07156"/>
    </source>
</evidence>
<dbReference type="GO" id="GO:0030327">
    <property type="term" value="P:prenylated protein catabolic process"/>
    <property type="evidence" value="ECO:0007669"/>
    <property type="project" value="TreeGrafter"/>
</dbReference>
<dbReference type="PANTHER" id="PTHR15944:SF0">
    <property type="entry name" value="PRENYLCYSTEINE LYASE DOMAIN-CONTAINING PROTEIN"/>
    <property type="match status" value="1"/>
</dbReference>
<evidence type="ECO:0000256" key="8">
    <source>
        <dbReference type="SAM" id="MobiDB-lite"/>
    </source>
</evidence>
<keyword evidence="12" id="KW-1185">Reference proteome</keyword>
<comment type="caution">
    <text evidence="11">The sequence shown here is derived from an EMBL/GenBank/DDBJ whole genome shotgun (WGS) entry which is preliminary data.</text>
</comment>
<organism evidence="11 12">
    <name type="scientific">Chaetomium fimeti</name>
    <dbReference type="NCBI Taxonomy" id="1854472"/>
    <lineage>
        <taxon>Eukaryota</taxon>
        <taxon>Fungi</taxon>
        <taxon>Dikarya</taxon>
        <taxon>Ascomycota</taxon>
        <taxon>Pezizomycotina</taxon>
        <taxon>Sordariomycetes</taxon>
        <taxon>Sordariomycetidae</taxon>
        <taxon>Sordariales</taxon>
        <taxon>Chaetomiaceae</taxon>
        <taxon>Chaetomium</taxon>
    </lineage>
</organism>
<dbReference type="InterPro" id="IPR010795">
    <property type="entry name" value="Prenylcys_lyase"/>
</dbReference>
<feature type="region of interest" description="Disordered" evidence="8">
    <location>
        <begin position="286"/>
        <end position="305"/>
    </location>
</feature>
<evidence type="ECO:0000256" key="4">
    <source>
        <dbReference type="ARBA" id="ARBA00022729"/>
    </source>
</evidence>
<dbReference type="GO" id="GO:0030328">
    <property type="term" value="P:prenylcysteine catabolic process"/>
    <property type="evidence" value="ECO:0007669"/>
    <property type="project" value="InterPro"/>
</dbReference>
<dbReference type="PIRSF" id="PIRSF036292">
    <property type="entry name" value="Prenylcysteine_oxidase"/>
    <property type="match status" value="1"/>
</dbReference>
<keyword evidence="6" id="KW-0560">Oxidoreductase</keyword>
<evidence type="ECO:0000256" key="6">
    <source>
        <dbReference type="ARBA" id="ARBA00023002"/>
    </source>
</evidence>
<protein>
    <recommendedName>
        <fullName evidence="10">Prenylcysteine lyase domain-containing protein</fullName>
    </recommendedName>
</protein>
<comment type="similarity">
    <text evidence="2">Belongs to the prenylcysteine oxidase family.</text>
</comment>
<evidence type="ECO:0000313" key="11">
    <source>
        <dbReference type="EMBL" id="KAK3293033.1"/>
    </source>
</evidence>
<dbReference type="InterPro" id="IPR017046">
    <property type="entry name" value="Prenylcysteine_Oxase1"/>
</dbReference>
<feature type="domain" description="Prenylcysteine lyase" evidence="10">
    <location>
        <begin position="134"/>
        <end position="511"/>
    </location>
</feature>
<keyword evidence="5" id="KW-0274">FAD</keyword>
<feature type="signal peptide" evidence="9">
    <location>
        <begin position="1"/>
        <end position="22"/>
    </location>
</feature>
<feature type="chain" id="PRO_5042230057" description="Prenylcysteine lyase domain-containing protein" evidence="9">
    <location>
        <begin position="23"/>
        <end position="530"/>
    </location>
</feature>
<evidence type="ECO:0000313" key="12">
    <source>
        <dbReference type="Proteomes" id="UP001278766"/>
    </source>
</evidence>
<dbReference type="GeneID" id="87841248"/>
<gene>
    <name evidence="11" type="ORF">B0H64DRAFT_403352</name>
</gene>
<dbReference type="RefSeq" id="XP_062656547.1">
    <property type="nucleotide sequence ID" value="XM_062804300.1"/>
</dbReference>
<reference evidence="11" key="1">
    <citation type="journal article" date="2023" name="Mol. Phylogenet. Evol.">
        <title>Genome-scale phylogeny and comparative genomics of the fungal order Sordariales.</title>
        <authorList>
            <person name="Hensen N."/>
            <person name="Bonometti L."/>
            <person name="Westerberg I."/>
            <person name="Brannstrom I.O."/>
            <person name="Guillou S."/>
            <person name="Cros-Aarteil S."/>
            <person name="Calhoun S."/>
            <person name="Haridas S."/>
            <person name="Kuo A."/>
            <person name="Mondo S."/>
            <person name="Pangilinan J."/>
            <person name="Riley R."/>
            <person name="LaButti K."/>
            <person name="Andreopoulos B."/>
            <person name="Lipzen A."/>
            <person name="Chen C."/>
            <person name="Yan M."/>
            <person name="Daum C."/>
            <person name="Ng V."/>
            <person name="Clum A."/>
            <person name="Steindorff A."/>
            <person name="Ohm R.A."/>
            <person name="Martin F."/>
            <person name="Silar P."/>
            <person name="Natvig D.O."/>
            <person name="Lalanne C."/>
            <person name="Gautier V."/>
            <person name="Ament-Velasquez S.L."/>
            <person name="Kruys A."/>
            <person name="Hutchinson M.I."/>
            <person name="Powell A.J."/>
            <person name="Barry K."/>
            <person name="Miller A.N."/>
            <person name="Grigoriev I.V."/>
            <person name="Debuchy R."/>
            <person name="Gladieux P."/>
            <person name="Hiltunen Thoren M."/>
            <person name="Johannesson H."/>
        </authorList>
    </citation>
    <scope>NUCLEOTIDE SEQUENCE</scope>
    <source>
        <strain evidence="11">CBS 168.71</strain>
    </source>
</reference>
<dbReference type="Pfam" id="PF13450">
    <property type="entry name" value="NAD_binding_8"/>
    <property type="match status" value="1"/>
</dbReference>
<keyword evidence="7" id="KW-0325">Glycoprotein</keyword>
<evidence type="ECO:0000256" key="5">
    <source>
        <dbReference type="ARBA" id="ARBA00022827"/>
    </source>
</evidence>
<evidence type="ECO:0000256" key="3">
    <source>
        <dbReference type="ARBA" id="ARBA00022630"/>
    </source>
</evidence>
<keyword evidence="3" id="KW-0285">Flavoprotein</keyword>
<keyword evidence="4 9" id="KW-0732">Signal</keyword>
<sequence length="530" mass="57349">MKVNIRLPAVAITLLGLGLTQTTDESIRQIAIIGAGAAGSSAAHFLQKFATEAGVHVNVTLFEKTDRIGGRTRTINPFDDPAQRVEQGASIFVQANSILNDAMSEFELAPRVPDDDADPVMGIWDGDRFAFTLDQSAPSWWNTLKIVWQYGVTAPQRAQQLTTATITKFLNLYEPPFFPFPSLTQRVQELELVEVTGVTGEEYLDANNVGAHYSHDLIQASTRVNYASNLANLHGLTTMVSLAAEGAIAVEGGNWQIFHEMAQRSGVLIALDTAVVGIEKTSGGASGRTQYTVQTTPGSTPGDPTTHPTTFDNIIMANPYQFSGISVGDGVLETPIEQITYVQLHVTIFTSPSRFSPLFFDLPESEKVPGMVLTTLAHDDTPTSGADGAGKAGFFSLSILGKATNPQTQQKEYVYKIFSPEVVTPEFLSRLLGSTVPSDFTGADSPITWYTPHVFNSYPKATPRVTFQDPIVGSGVYYTSGMESFISTMETNALMGKNVARLIVDEMMQGIATVKSRDGLAWEDKQAILG</sequence>
<dbReference type="GO" id="GO:0001735">
    <property type="term" value="F:prenylcysteine oxidase activity"/>
    <property type="evidence" value="ECO:0007669"/>
    <property type="project" value="InterPro"/>
</dbReference>
<dbReference type="Proteomes" id="UP001278766">
    <property type="component" value="Unassembled WGS sequence"/>
</dbReference>
<evidence type="ECO:0000256" key="7">
    <source>
        <dbReference type="ARBA" id="ARBA00023180"/>
    </source>
</evidence>
<dbReference type="SUPFAM" id="SSF51905">
    <property type="entry name" value="FAD/NAD(P)-binding domain"/>
    <property type="match status" value="1"/>
</dbReference>
<comment type="cofactor">
    <cofactor evidence="1">
        <name>FAD</name>
        <dbReference type="ChEBI" id="CHEBI:57692"/>
    </cofactor>
</comment>
<dbReference type="AlphaFoldDB" id="A0AAE0HAM1"/>
<dbReference type="Pfam" id="PF07156">
    <property type="entry name" value="Prenylcys_lyase"/>
    <property type="match status" value="1"/>
</dbReference>
<evidence type="ECO:0000256" key="9">
    <source>
        <dbReference type="SAM" id="SignalP"/>
    </source>
</evidence>
<dbReference type="EMBL" id="JAUEPN010000006">
    <property type="protein sequence ID" value="KAK3293033.1"/>
    <property type="molecule type" value="Genomic_DNA"/>
</dbReference>
<evidence type="ECO:0000256" key="2">
    <source>
        <dbReference type="ARBA" id="ARBA00009967"/>
    </source>
</evidence>
<evidence type="ECO:0000256" key="1">
    <source>
        <dbReference type="ARBA" id="ARBA00001974"/>
    </source>
</evidence>
<dbReference type="InterPro" id="IPR036188">
    <property type="entry name" value="FAD/NAD-bd_sf"/>
</dbReference>
<accession>A0AAE0HAM1</accession>
<proteinExistence type="inferred from homology"/>
<dbReference type="PANTHER" id="PTHR15944">
    <property type="entry name" value="FARNESYLCYSTEINE LYASE"/>
    <property type="match status" value="1"/>
</dbReference>
<dbReference type="Gene3D" id="3.50.50.60">
    <property type="entry name" value="FAD/NAD(P)-binding domain"/>
    <property type="match status" value="1"/>
</dbReference>
<reference evidence="11" key="2">
    <citation type="submission" date="2023-06" db="EMBL/GenBank/DDBJ databases">
        <authorList>
            <consortium name="Lawrence Berkeley National Laboratory"/>
            <person name="Haridas S."/>
            <person name="Hensen N."/>
            <person name="Bonometti L."/>
            <person name="Westerberg I."/>
            <person name="Brannstrom I.O."/>
            <person name="Guillou S."/>
            <person name="Cros-Aarteil S."/>
            <person name="Calhoun S."/>
            <person name="Kuo A."/>
            <person name="Mondo S."/>
            <person name="Pangilinan J."/>
            <person name="Riley R."/>
            <person name="Labutti K."/>
            <person name="Andreopoulos B."/>
            <person name="Lipzen A."/>
            <person name="Chen C."/>
            <person name="Yanf M."/>
            <person name="Daum C."/>
            <person name="Ng V."/>
            <person name="Clum A."/>
            <person name="Steindorff A."/>
            <person name="Ohm R."/>
            <person name="Martin F."/>
            <person name="Silar P."/>
            <person name="Natvig D."/>
            <person name="Lalanne C."/>
            <person name="Gautier V."/>
            <person name="Ament-Velasquez S.L."/>
            <person name="Kruys A."/>
            <person name="Hutchinson M.I."/>
            <person name="Powell A.J."/>
            <person name="Barry K."/>
            <person name="Miller A.N."/>
            <person name="Grigoriev I.V."/>
            <person name="Debuchy R."/>
            <person name="Gladieux P."/>
            <person name="Thoren M.H."/>
            <person name="Johannesson H."/>
        </authorList>
    </citation>
    <scope>NUCLEOTIDE SEQUENCE</scope>
    <source>
        <strain evidence="11">CBS 168.71</strain>
    </source>
</reference>